<sequence>MILLEPLVSKADKTHRKMIHKLGDRIIKVLKPARLDEIHVLMPIPEASSTNAHYHSESAGETVAEGSAGWERAKGQLMAWKLTNVAKSVPLSNPVPTADGNGVFHVTLRYK</sequence>
<organism evidence="1 2">
    <name type="scientific">Cladonia borealis</name>
    <dbReference type="NCBI Taxonomy" id="184061"/>
    <lineage>
        <taxon>Eukaryota</taxon>
        <taxon>Fungi</taxon>
        <taxon>Dikarya</taxon>
        <taxon>Ascomycota</taxon>
        <taxon>Pezizomycotina</taxon>
        <taxon>Lecanoromycetes</taxon>
        <taxon>OSLEUM clade</taxon>
        <taxon>Lecanoromycetidae</taxon>
        <taxon>Lecanorales</taxon>
        <taxon>Lecanorineae</taxon>
        <taxon>Cladoniaceae</taxon>
        <taxon>Cladonia</taxon>
    </lineage>
</organism>
<proteinExistence type="predicted"/>
<dbReference type="EMBL" id="JAFEKC020000024">
    <property type="protein sequence ID" value="KAK0507408.1"/>
    <property type="molecule type" value="Genomic_DNA"/>
</dbReference>
<dbReference type="Proteomes" id="UP001166286">
    <property type="component" value="Unassembled WGS sequence"/>
</dbReference>
<protein>
    <submittedName>
        <fullName evidence="1">Uncharacterized protein</fullName>
    </submittedName>
</protein>
<reference evidence="1" key="1">
    <citation type="submission" date="2023-03" db="EMBL/GenBank/DDBJ databases">
        <title>Complete genome of Cladonia borealis.</title>
        <authorList>
            <person name="Park H."/>
        </authorList>
    </citation>
    <scope>NUCLEOTIDE SEQUENCE</scope>
    <source>
        <strain evidence="1">ANT050790</strain>
    </source>
</reference>
<keyword evidence="2" id="KW-1185">Reference proteome</keyword>
<comment type="caution">
    <text evidence="1">The sequence shown here is derived from an EMBL/GenBank/DDBJ whole genome shotgun (WGS) entry which is preliminary data.</text>
</comment>
<evidence type="ECO:0000313" key="2">
    <source>
        <dbReference type="Proteomes" id="UP001166286"/>
    </source>
</evidence>
<evidence type="ECO:0000313" key="1">
    <source>
        <dbReference type="EMBL" id="KAK0507408.1"/>
    </source>
</evidence>
<accession>A0AA39QQR0</accession>
<name>A0AA39QQR0_9LECA</name>
<gene>
    <name evidence="1" type="ORF">JMJ35_010446</name>
</gene>
<dbReference type="AlphaFoldDB" id="A0AA39QQR0"/>